<accession>A0ABV5XKK5</accession>
<comment type="caution">
    <text evidence="1">The sequence shown here is derived from an EMBL/GenBank/DDBJ whole genome shotgun (WGS) entry which is preliminary data.</text>
</comment>
<gene>
    <name evidence="1" type="ORF">ACFFQ6_25210</name>
</gene>
<dbReference type="Proteomes" id="UP001589587">
    <property type="component" value="Unassembled WGS sequence"/>
</dbReference>
<sequence>MAHVNHSVTTIDPLEVTLTEGNRINIRFAQHMNLTLTIAESVDLITELALVLGEAEGEEIRTLVRDESEIRTAAEIREGL</sequence>
<keyword evidence="2" id="KW-1185">Reference proteome</keyword>
<evidence type="ECO:0000313" key="2">
    <source>
        <dbReference type="Proteomes" id="UP001589587"/>
    </source>
</evidence>
<protein>
    <submittedName>
        <fullName evidence="1">Uncharacterized protein</fullName>
    </submittedName>
</protein>
<dbReference type="EMBL" id="JBHMAS010000064">
    <property type="protein sequence ID" value="MFB9783008.1"/>
    <property type="molecule type" value="Genomic_DNA"/>
</dbReference>
<proteinExistence type="predicted"/>
<name>A0ABV5XKK5_9NOCA</name>
<evidence type="ECO:0000313" key="1">
    <source>
        <dbReference type="EMBL" id="MFB9783008.1"/>
    </source>
</evidence>
<reference evidence="1 2" key="1">
    <citation type="submission" date="2024-09" db="EMBL/GenBank/DDBJ databases">
        <authorList>
            <person name="Sun Q."/>
            <person name="Mori K."/>
        </authorList>
    </citation>
    <scope>NUCLEOTIDE SEQUENCE [LARGE SCALE GENOMIC DNA]</scope>
    <source>
        <strain evidence="1 2">JCM 11411</strain>
    </source>
</reference>
<dbReference type="RefSeq" id="WP_378375769.1">
    <property type="nucleotide sequence ID" value="NZ_JBHMAS010000064.1"/>
</dbReference>
<organism evidence="1 2">
    <name type="scientific">Rhodococcus baikonurensis</name>
    <dbReference type="NCBI Taxonomy" id="172041"/>
    <lineage>
        <taxon>Bacteria</taxon>
        <taxon>Bacillati</taxon>
        <taxon>Actinomycetota</taxon>
        <taxon>Actinomycetes</taxon>
        <taxon>Mycobacteriales</taxon>
        <taxon>Nocardiaceae</taxon>
        <taxon>Rhodococcus</taxon>
        <taxon>Rhodococcus erythropolis group</taxon>
    </lineage>
</organism>